<dbReference type="Proteomes" id="UP000600365">
    <property type="component" value="Unassembled WGS sequence"/>
</dbReference>
<accession>A0A917Y6H5</accession>
<evidence type="ECO:0000313" key="2">
    <source>
        <dbReference type="EMBL" id="GGN73592.1"/>
    </source>
</evidence>
<name>A0A917Y6H5_9ACTN</name>
<sequence length="173" mass="18925">MQVQGLPGAPHSPASGVSGGGAFFVDPGSVEAARQLDDSDPQYTELLLDALDWQQRTLFELGRRREGLAVREEMAGIGRRAFEAGTETHWWKGPELWARALAPALPLFDEGVALARRLGDAAWTARVLLDRARLLIAGKRYADAYTDCLRARVTPRAGKRDCTRRLVSPSLSA</sequence>
<proteinExistence type="predicted"/>
<reference evidence="2 3" key="1">
    <citation type="journal article" date="2014" name="Int. J. Syst. Evol. Microbiol.">
        <title>Complete genome sequence of Corynebacterium casei LMG S-19264T (=DSM 44701T), isolated from a smear-ripened cheese.</title>
        <authorList>
            <consortium name="US DOE Joint Genome Institute (JGI-PGF)"/>
            <person name="Walter F."/>
            <person name="Albersmeier A."/>
            <person name="Kalinowski J."/>
            <person name="Ruckert C."/>
        </authorList>
    </citation>
    <scope>NUCLEOTIDE SEQUENCE [LARGE SCALE GENOMIC DNA]</scope>
    <source>
        <strain evidence="2 3">CGMCC 4.7111</strain>
    </source>
</reference>
<keyword evidence="3" id="KW-1185">Reference proteome</keyword>
<dbReference type="EMBL" id="BMMM01000009">
    <property type="protein sequence ID" value="GGN73592.1"/>
    <property type="molecule type" value="Genomic_DNA"/>
</dbReference>
<protein>
    <submittedName>
        <fullName evidence="2">Uncharacterized protein</fullName>
    </submittedName>
</protein>
<dbReference type="AlphaFoldDB" id="A0A917Y6H5"/>
<comment type="caution">
    <text evidence="2">The sequence shown here is derived from an EMBL/GenBank/DDBJ whole genome shotgun (WGS) entry which is preliminary data.</text>
</comment>
<feature type="region of interest" description="Disordered" evidence="1">
    <location>
        <begin position="1"/>
        <end position="20"/>
    </location>
</feature>
<gene>
    <name evidence="2" type="ORF">GCM10011579_051810</name>
</gene>
<evidence type="ECO:0000313" key="3">
    <source>
        <dbReference type="Proteomes" id="UP000600365"/>
    </source>
</evidence>
<evidence type="ECO:0000256" key="1">
    <source>
        <dbReference type="SAM" id="MobiDB-lite"/>
    </source>
</evidence>
<organism evidence="2 3">
    <name type="scientific">Streptomyces albiflavescens</name>
    <dbReference type="NCBI Taxonomy" id="1623582"/>
    <lineage>
        <taxon>Bacteria</taxon>
        <taxon>Bacillati</taxon>
        <taxon>Actinomycetota</taxon>
        <taxon>Actinomycetes</taxon>
        <taxon>Kitasatosporales</taxon>
        <taxon>Streptomycetaceae</taxon>
        <taxon>Streptomyces</taxon>
    </lineage>
</organism>